<proteinExistence type="predicted"/>
<keyword evidence="3" id="KW-0804">Transcription</keyword>
<dbReference type="PROSITE" id="PS50987">
    <property type="entry name" value="HTH_ARSR_2"/>
    <property type="match status" value="1"/>
</dbReference>
<dbReference type="SUPFAM" id="SSF46785">
    <property type="entry name" value="Winged helix' DNA-binding domain"/>
    <property type="match status" value="1"/>
</dbReference>
<dbReference type="InterPro" id="IPR036390">
    <property type="entry name" value="WH_DNA-bd_sf"/>
</dbReference>
<evidence type="ECO:0000313" key="6">
    <source>
        <dbReference type="Proteomes" id="UP000075476"/>
    </source>
</evidence>
<comment type="caution">
    <text evidence="5">The sequence shown here is derived from an EMBL/GenBank/DDBJ whole genome shotgun (WGS) entry which is preliminary data.</text>
</comment>
<evidence type="ECO:0000256" key="1">
    <source>
        <dbReference type="ARBA" id="ARBA00023015"/>
    </source>
</evidence>
<evidence type="ECO:0000259" key="4">
    <source>
        <dbReference type="PROSITE" id="PS50987"/>
    </source>
</evidence>
<keyword evidence="1" id="KW-0805">Transcription regulation</keyword>
<dbReference type="Proteomes" id="UP000075476">
    <property type="component" value="Unassembled WGS sequence"/>
</dbReference>
<dbReference type="PANTHER" id="PTHR43132">
    <property type="entry name" value="ARSENICAL RESISTANCE OPERON REPRESSOR ARSR-RELATED"/>
    <property type="match status" value="1"/>
</dbReference>
<evidence type="ECO:0000313" key="5">
    <source>
        <dbReference type="EMBL" id="KXY26564.1"/>
    </source>
</evidence>
<dbReference type="SMART" id="SM00418">
    <property type="entry name" value="HTH_ARSR"/>
    <property type="match status" value="1"/>
</dbReference>
<protein>
    <submittedName>
        <fullName evidence="5">Transcriptional regulator</fullName>
    </submittedName>
</protein>
<evidence type="ECO:0000256" key="2">
    <source>
        <dbReference type="ARBA" id="ARBA00023125"/>
    </source>
</evidence>
<evidence type="ECO:0000256" key="3">
    <source>
        <dbReference type="ARBA" id="ARBA00023163"/>
    </source>
</evidence>
<dbReference type="InterPro" id="IPR036388">
    <property type="entry name" value="WH-like_DNA-bd_sf"/>
</dbReference>
<keyword evidence="2" id="KW-0238">DNA-binding</keyword>
<dbReference type="EMBL" id="LOMO01000280">
    <property type="protein sequence ID" value="KXY26564.1"/>
    <property type="molecule type" value="Genomic_DNA"/>
</dbReference>
<dbReference type="Pfam" id="PF01022">
    <property type="entry name" value="HTH_5"/>
    <property type="match status" value="1"/>
</dbReference>
<dbReference type="InterPro" id="IPR051011">
    <property type="entry name" value="Metal_resp_trans_reg"/>
</dbReference>
<dbReference type="GO" id="GO:0003677">
    <property type="term" value="F:DNA binding"/>
    <property type="evidence" value="ECO:0007669"/>
    <property type="project" value="UniProtKB-KW"/>
</dbReference>
<dbReference type="PANTHER" id="PTHR43132:SF2">
    <property type="entry name" value="ARSENICAL RESISTANCE OPERON REPRESSOR ARSR-RELATED"/>
    <property type="match status" value="1"/>
</dbReference>
<dbReference type="Gene3D" id="1.10.10.10">
    <property type="entry name" value="Winged helix-like DNA-binding domain superfamily/Winged helix DNA-binding domain"/>
    <property type="match status" value="1"/>
</dbReference>
<dbReference type="NCBIfam" id="NF033788">
    <property type="entry name" value="HTH_metalloreg"/>
    <property type="match status" value="1"/>
</dbReference>
<sequence length="95" mass="10878">MNYTKTNITDENIEMLKTLSHPIRVEIITILMKHNTLNVSELVNKLQIPQSTVSQHLSKMKGKIVGCDRKGLEVYYHISNPIVPKIIEILLPNNK</sequence>
<feature type="domain" description="HTH arsR-type" evidence="4">
    <location>
        <begin position="4"/>
        <end position="95"/>
    </location>
</feature>
<gene>
    <name evidence="5" type="ORF">AT268_06125</name>
</gene>
<name>A0A9X0SJA4_BACCE</name>
<organism evidence="5 6">
    <name type="scientific">Bacillus cereus</name>
    <dbReference type="NCBI Taxonomy" id="1396"/>
    <lineage>
        <taxon>Bacteria</taxon>
        <taxon>Bacillati</taxon>
        <taxon>Bacillota</taxon>
        <taxon>Bacilli</taxon>
        <taxon>Bacillales</taxon>
        <taxon>Bacillaceae</taxon>
        <taxon>Bacillus</taxon>
        <taxon>Bacillus cereus group</taxon>
    </lineage>
</organism>
<dbReference type="InterPro" id="IPR001845">
    <property type="entry name" value="HTH_ArsR_DNA-bd_dom"/>
</dbReference>
<dbReference type="RefSeq" id="WP_061664805.1">
    <property type="nucleotide sequence ID" value="NZ_LOMO01000280.1"/>
</dbReference>
<dbReference type="InterPro" id="IPR011991">
    <property type="entry name" value="ArsR-like_HTH"/>
</dbReference>
<dbReference type="GO" id="GO:0003700">
    <property type="term" value="F:DNA-binding transcription factor activity"/>
    <property type="evidence" value="ECO:0007669"/>
    <property type="project" value="InterPro"/>
</dbReference>
<dbReference type="AlphaFoldDB" id="A0A9X0SJA4"/>
<dbReference type="CDD" id="cd00090">
    <property type="entry name" value="HTH_ARSR"/>
    <property type="match status" value="1"/>
</dbReference>
<reference evidence="5 6" key="1">
    <citation type="submission" date="2015-12" db="EMBL/GenBank/DDBJ databases">
        <title>Bacillus cereus Group isolate.</title>
        <authorList>
            <person name="Kovac J."/>
        </authorList>
    </citation>
    <scope>NUCLEOTIDE SEQUENCE [LARGE SCALE GENOMIC DNA]</scope>
    <source>
        <strain evidence="5 6">FSL K6-0073</strain>
    </source>
</reference>
<accession>A0A9X0SJA4</accession>